<evidence type="ECO:0000313" key="2">
    <source>
        <dbReference type="Proteomes" id="UP000776700"/>
    </source>
</evidence>
<comment type="caution">
    <text evidence="1">The sequence shown here is derived from an EMBL/GenBank/DDBJ whole genome shotgun (WGS) entry which is preliminary data.</text>
</comment>
<organism evidence="1 2">
    <name type="scientific">Romboutsia timonensis</name>
    <dbReference type="NCBI Taxonomy" id="1776391"/>
    <lineage>
        <taxon>Bacteria</taxon>
        <taxon>Bacillati</taxon>
        <taxon>Bacillota</taxon>
        <taxon>Clostridia</taxon>
        <taxon>Peptostreptococcales</taxon>
        <taxon>Peptostreptococcaceae</taxon>
        <taxon>Romboutsia</taxon>
    </lineage>
</organism>
<sequence>EIESIINKEGKLVYIKKEKDIKNNEQKNEDKNILNICYELDKISSREEAYKILKRKTIKKDDVINIANHYNIKILKSHTKAKIIDNIVEGVVGFKEDKEAIKNIDIK</sequence>
<dbReference type="AlphaFoldDB" id="A0A921SYX2"/>
<reference evidence="1" key="1">
    <citation type="journal article" date="2021" name="PeerJ">
        <title>Extensive microbial diversity within the chicken gut microbiome revealed by metagenomics and culture.</title>
        <authorList>
            <person name="Gilroy R."/>
            <person name="Ravi A."/>
            <person name="Getino M."/>
            <person name="Pursley I."/>
            <person name="Horton D.L."/>
            <person name="Alikhan N.F."/>
            <person name="Baker D."/>
            <person name="Gharbi K."/>
            <person name="Hall N."/>
            <person name="Watson M."/>
            <person name="Adriaenssens E.M."/>
            <person name="Foster-Nyarko E."/>
            <person name="Jarju S."/>
            <person name="Secka A."/>
            <person name="Antonio M."/>
            <person name="Oren A."/>
            <person name="Chaudhuri R.R."/>
            <person name="La Ragione R."/>
            <person name="Hildebrand F."/>
            <person name="Pallen M.J."/>
        </authorList>
    </citation>
    <scope>NUCLEOTIDE SEQUENCE</scope>
    <source>
        <strain evidence="1">1277</strain>
    </source>
</reference>
<protein>
    <submittedName>
        <fullName evidence="1">Uncharacterized protein</fullName>
    </submittedName>
</protein>
<dbReference type="EMBL" id="DYUB01000075">
    <property type="protein sequence ID" value="HJG95907.1"/>
    <property type="molecule type" value="Genomic_DNA"/>
</dbReference>
<feature type="non-terminal residue" evidence="1">
    <location>
        <position position="1"/>
    </location>
</feature>
<dbReference type="Proteomes" id="UP000776700">
    <property type="component" value="Unassembled WGS sequence"/>
</dbReference>
<gene>
    <name evidence="1" type="ORF">K8V90_02240</name>
</gene>
<name>A0A921SYX2_9FIRM</name>
<evidence type="ECO:0000313" key="1">
    <source>
        <dbReference type="EMBL" id="HJG95907.1"/>
    </source>
</evidence>
<reference evidence="1" key="2">
    <citation type="submission" date="2021-09" db="EMBL/GenBank/DDBJ databases">
        <authorList>
            <person name="Gilroy R."/>
        </authorList>
    </citation>
    <scope>NUCLEOTIDE SEQUENCE</scope>
    <source>
        <strain evidence="1">1277</strain>
    </source>
</reference>
<accession>A0A921SYX2</accession>
<proteinExistence type="predicted"/>